<evidence type="ECO:0000313" key="4">
    <source>
        <dbReference type="EnsemblProtists" id="EKX53427"/>
    </source>
</evidence>
<protein>
    <submittedName>
        <fullName evidence="3 4">Uncharacterized protein</fullName>
    </submittedName>
</protein>
<accession>L1JYI7</accession>
<gene>
    <name evidence="3" type="ORF">GUITHDRAFT_101129</name>
</gene>
<dbReference type="EMBL" id="JH992970">
    <property type="protein sequence ID" value="EKX53427.1"/>
    <property type="molecule type" value="Genomic_DNA"/>
</dbReference>
<organism evidence="3">
    <name type="scientific">Guillardia theta (strain CCMP2712)</name>
    <name type="common">Cryptophyte</name>
    <dbReference type="NCBI Taxonomy" id="905079"/>
    <lineage>
        <taxon>Eukaryota</taxon>
        <taxon>Cryptophyceae</taxon>
        <taxon>Pyrenomonadales</taxon>
        <taxon>Geminigeraceae</taxon>
        <taxon>Guillardia</taxon>
    </lineage>
</organism>
<feature type="region of interest" description="Disordered" evidence="2">
    <location>
        <begin position="71"/>
        <end position="97"/>
    </location>
</feature>
<dbReference type="RefSeq" id="XP_005840407.1">
    <property type="nucleotide sequence ID" value="XM_005840350.1"/>
</dbReference>
<dbReference type="AlphaFoldDB" id="L1JYI7"/>
<keyword evidence="1" id="KW-0175">Coiled coil</keyword>
<dbReference type="HOGENOM" id="CLU_1172596_0_0_1"/>
<proteinExistence type="predicted"/>
<evidence type="ECO:0000256" key="1">
    <source>
        <dbReference type="SAM" id="Coils"/>
    </source>
</evidence>
<name>L1JYI7_GUITC</name>
<evidence type="ECO:0000256" key="2">
    <source>
        <dbReference type="SAM" id="MobiDB-lite"/>
    </source>
</evidence>
<reference evidence="3 5" key="1">
    <citation type="journal article" date="2012" name="Nature">
        <title>Algal genomes reveal evolutionary mosaicism and the fate of nucleomorphs.</title>
        <authorList>
            <consortium name="DOE Joint Genome Institute"/>
            <person name="Curtis B.A."/>
            <person name="Tanifuji G."/>
            <person name="Burki F."/>
            <person name="Gruber A."/>
            <person name="Irimia M."/>
            <person name="Maruyama S."/>
            <person name="Arias M.C."/>
            <person name="Ball S.G."/>
            <person name="Gile G.H."/>
            <person name="Hirakawa Y."/>
            <person name="Hopkins J.F."/>
            <person name="Kuo A."/>
            <person name="Rensing S.A."/>
            <person name="Schmutz J."/>
            <person name="Symeonidi A."/>
            <person name="Elias M."/>
            <person name="Eveleigh R.J."/>
            <person name="Herman E.K."/>
            <person name="Klute M.J."/>
            <person name="Nakayama T."/>
            <person name="Obornik M."/>
            <person name="Reyes-Prieto A."/>
            <person name="Armbrust E.V."/>
            <person name="Aves S.J."/>
            <person name="Beiko R.G."/>
            <person name="Coutinho P."/>
            <person name="Dacks J.B."/>
            <person name="Durnford D.G."/>
            <person name="Fast N.M."/>
            <person name="Green B.R."/>
            <person name="Grisdale C.J."/>
            <person name="Hempel F."/>
            <person name="Henrissat B."/>
            <person name="Hoppner M.P."/>
            <person name="Ishida K."/>
            <person name="Kim E."/>
            <person name="Koreny L."/>
            <person name="Kroth P.G."/>
            <person name="Liu Y."/>
            <person name="Malik S.B."/>
            <person name="Maier U.G."/>
            <person name="McRose D."/>
            <person name="Mock T."/>
            <person name="Neilson J.A."/>
            <person name="Onodera N.T."/>
            <person name="Poole A.M."/>
            <person name="Pritham E.J."/>
            <person name="Richards T.A."/>
            <person name="Rocap G."/>
            <person name="Roy S.W."/>
            <person name="Sarai C."/>
            <person name="Schaack S."/>
            <person name="Shirato S."/>
            <person name="Slamovits C.H."/>
            <person name="Spencer D.F."/>
            <person name="Suzuki S."/>
            <person name="Worden A.Z."/>
            <person name="Zauner S."/>
            <person name="Barry K."/>
            <person name="Bell C."/>
            <person name="Bharti A.K."/>
            <person name="Crow J.A."/>
            <person name="Grimwood J."/>
            <person name="Kramer R."/>
            <person name="Lindquist E."/>
            <person name="Lucas S."/>
            <person name="Salamov A."/>
            <person name="McFadden G.I."/>
            <person name="Lane C.E."/>
            <person name="Keeling P.J."/>
            <person name="Gray M.W."/>
            <person name="Grigoriev I.V."/>
            <person name="Archibald J.M."/>
        </authorList>
    </citation>
    <scope>NUCLEOTIDE SEQUENCE</scope>
    <source>
        <strain evidence="3 5">CCMP2712</strain>
    </source>
</reference>
<dbReference type="KEGG" id="gtt:GUITHDRAFT_101129"/>
<dbReference type="EnsemblProtists" id="EKX53427">
    <property type="protein sequence ID" value="EKX53427"/>
    <property type="gene ID" value="GUITHDRAFT_101129"/>
</dbReference>
<sequence length="237" mass="26733">MQELRKIYQKAETAWKRSGSGDASIESYLDFCKDSPTGKPCIDIYYLRHVDDLGEFADTIHVLQDEMSEGLPQSASVGKRPSSLDDSTQLQPAGSNVKTRKVSSKDFRFSAVSKQKENCAPGNRAGTGNDAVTSKMTELLHQTELEKQSTELAIQEGVLMNTMINILDKMEKHSPGSIARQKYEEMLQDTENEIADIRARRTQAYAAVETPKLVNHPRRDWLEWTGYQVRQLHDPNV</sequence>
<feature type="compositionally biased region" description="Polar residues" evidence="2">
    <location>
        <begin position="84"/>
        <end position="97"/>
    </location>
</feature>
<dbReference type="Proteomes" id="UP000011087">
    <property type="component" value="Unassembled WGS sequence"/>
</dbReference>
<dbReference type="GeneID" id="17309993"/>
<keyword evidence="5" id="KW-1185">Reference proteome</keyword>
<evidence type="ECO:0000313" key="5">
    <source>
        <dbReference type="Proteomes" id="UP000011087"/>
    </source>
</evidence>
<evidence type="ECO:0000313" key="3">
    <source>
        <dbReference type="EMBL" id="EKX53427.1"/>
    </source>
</evidence>
<feature type="coiled-coil region" evidence="1">
    <location>
        <begin position="180"/>
        <end position="207"/>
    </location>
</feature>
<reference evidence="5" key="2">
    <citation type="submission" date="2012-11" db="EMBL/GenBank/DDBJ databases">
        <authorList>
            <person name="Kuo A."/>
            <person name="Curtis B.A."/>
            <person name="Tanifuji G."/>
            <person name="Burki F."/>
            <person name="Gruber A."/>
            <person name="Irimia M."/>
            <person name="Maruyama S."/>
            <person name="Arias M.C."/>
            <person name="Ball S.G."/>
            <person name="Gile G.H."/>
            <person name="Hirakawa Y."/>
            <person name="Hopkins J.F."/>
            <person name="Rensing S.A."/>
            <person name="Schmutz J."/>
            <person name="Symeonidi A."/>
            <person name="Elias M."/>
            <person name="Eveleigh R.J."/>
            <person name="Herman E.K."/>
            <person name="Klute M.J."/>
            <person name="Nakayama T."/>
            <person name="Obornik M."/>
            <person name="Reyes-Prieto A."/>
            <person name="Armbrust E.V."/>
            <person name="Aves S.J."/>
            <person name="Beiko R.G."/>
            <person name="Coutinho P."/>
            <person name="Dacks J.B."/>
            <person name="Durnford D.G."/>
            <person name="Fast N.M."/>
            <person name="Green B.R."/>
            <person name="Grisdale C."/>
            <person name="Hempe F."/>
            <person name="Henrissat B."/>
            <person name="Hoppner M.P."/>
            <person name="Ishida K.-I."/>
            <person name="Kim E."/>
            <person name="Koreny L."/>
            <person name="Kroth P.G."/>
            <person name="Liu Y."/>
            <person name="Malik S.-B."/>
            <person name="Maier U.G."/>
            <person name="McRose D."/>
            <person name="Mock T."/>
            <person name="Neilson J.A."/>
            <person name="Onodera N.T."/>
            <person name="Poole A.M."/>
            <person name="Pritham E.J."/>
            <person name="Richards T.A."/>
            <person name="Rocap G."/>
            <person name="Roy S.W."/>
            <person name="Sarai C."/>
            <person name="Schaack S."/>
            <person name="Shirato S."/>
            <person name="Slamovits C.H."/>
            <person name="Spencer D.F."/>
            <person name="Suzuki S."/>
            <person name="Worden A.Z."/>
            <person name="Zauner S."/>
            <person name="Barry K."/>
            <person name="Bell C."/>
            <person name="Bharti A.K."/>
            <person name="Crow J.A."/>
            <person name="Grimwood J."/>
            <person name="Kramer R."/>
            <person name="Lindquist E."/>
            <person name="Lucas S."/>
            <person name="Salamov A."/>
            <person name="McFadden G.I."/>
            <person name="Lane C.E."/>
            <person name="Keeling P.J."/>
            <person name="Gray M.W."/>
            <person name="Grigoriev I.V."/>
            <person name="Archibald J.M."/>
        </authorList>
    </citation>
    <scope>NUCLEOTIDE SEQUENCE</scope>
    <source>
        <strain evidence="5">CCMP2712</strain>
    </source>
</reference>
<dbReference type="PaxDb" id="55529-EKX53427"/>
<reference evidence="4" key="3">
    <citation type="submission" date="2016-03" db="UniProtKB">
        <authorList>
            <consortium name="EnsemblProtists"/>
        </authorList>
    </citation>
    <scope>IDENTIFICATION</scope>
</reference>